<reference evidence="3 4" key="1">
    <citation type="submission" date="2019-06" db="EMBL/GenBank/DDBJ databases">
        <title>The genome of Shewanella sp. SM1901.</title>
        <authorList>
            <person name="Cha Q."/>
        </authorList>
    </citation>
    <scope>NUCLEOTIDE SEQUENCE [LARGE SCALE GENOMIC DNA]</scope>
    <source>
        <strain evidence="3 4">SM1901</strain>
    </source>
</reference>
<sequence length="262" mass="29597">MIQISLFFLVLLFSFSSYSQTPSKEFTWPGGRTLAISLSYDDALNSQLDHVIPELNKHHFKASFYVVANSPVLNVRMEEWRAVANAGHELGNHSVYHPCRGSRADRDWVEMHHDLDHYSVIQMIEELAVANILLKAIDGKTERTYTVPCGDLLVGSNLPVGGKKYLNDIEHLFTAIKGQGDDKRFSPILYPEGQNGEQLIEYVQKLSSDILLINIIFHGVGGDYLSVSSEAHAELLTFLADNRELYYVDSYINLMRYANSIL</sequence>
<organism evidence="3 4">
    <name type="scientific">Shewanella polaris</name>
    <dbReference type="NCBI Taxonomy" id="2588449"/>
    <lineage>
        <taxon>Bacteria</taxon>
        <taxon>Pseudomonadati</taxon>
        <taxon>Pseudomonadota</taxon>
        <taxon>Gammaproteobacteria</taxon>
        <taxon>Alteromonadales</taxon>
        <taxon>Shewanellaceae</taxon>
        <taxon>Shewanella</taxon>
    </lineage>
</organism>
<feature type="signal peptide" evidence="1">
    <location>
        <begin position="1"/>
        <end position="19"/>
    </location>
</feature>
<proteinExistence type="predicted"/>
<dbReference type="Proteomes" id="UP000319809">
    <property type="component" value="Chromosome"/>
</dbReference>
<dbReference type="EMBL" id="CP041036">
    <property type="protein sequence ID" value="QDE32371.1"/>
    <property type="molecule type" value="Genomic_DNA"/>
</dbReference>
<dbReference type="InterPro" id="IPR011330">
    <property type="entry name" value="Glyco_hydro/deAcase_b/a-brl"/>
</dbReference>
<gene>
    <name evidence="3" type="ORF">FH971_16215</name>
</gene>
<dbReference type="RefSeq" id="WP_140235012.1">
    <property type="nucleotide sequence ID" value="NZ_CP041036.1"/>
</dbReference>
<feature type="chain" id="PRO_5021204792" evidence="1">
    <location>
        <begin position="20"/>
        <end position="262"/>
    </location>
</feature>
<evidence type="ECO:0000256" key="1">
    <source>
        <dbReference type="SAM" id="SignalP"/>
    </source>
</evidence>
<protein>
    <submittedName>
        <fullName evidence="3">Polysaccharide deacetylase</fullName>
    </submittedName>
</protein>
<dbReference type="Gene3D" id="3.20.20.370">
    <property type="entry name" value="Glycoside hydrolase/deacetylase"/>
    <property type="match status" value="1"/>
</dbReference>
<accession>A0A4Y5YHT7</accession>
<dbReference type="GO" id="GO:0005975">
    <property type="term" value="P:carbohydrate metabolic process"/>
    <property type="evidence" value="ECO:0007669"/>
    <property type="project" value="InterPro"/>
</dbReference>
<dbReference type="InterPro" id="IPR002509">
    <property type="entry name" value="NODB_dom"/>
</dbReference>
<evidence type="ECO:0000313" key="4">
    <source>
        <dbReference type="Proteomes" id="UP000319809"/>
    </source>
</evidence>
<dbReference type="Pfam" id="PF01522">
    <property type="entry name" value="Polysacc_deac_1"/>
    <property type="match status" value="1"/>
</dbReference>
<dbReference type="GO" id="GO:0016810">
    <property type="term" value="F:hydrolase activity, acting on carbon-nitrogen (but not peptide) bonds"/>
    <property type="evidence" value="ECO:0007669"/>
    <property type="project" value="InterPro"/>
</dbReference>
<keyword evidence="1" id="KW-0732">Signal</keyword>
<keyword evidence="4" id="KW-1185">Reference proteome</keyword>
<evidence type="ECO:0000313" key="3">
    <source>
        <dbReference type="EMBL" id="QDE32371.1"/>
    </source>
</evidence>
<name>A0A4Y5YHT7_9GAMM</name>
<dbReference type="KEGG" id="spol:FH971_16215"/>
<dbReference type="SUPFAM" id="SSF88713">
    <property type="entry name" value="Glycoside hydrolase/deacetylase"/>
    <property type="match status" value="1"/>
</dbReference>
<dbReference type="AlphaFoldDB" id="A0A4Y5YHT7"/>
<evidence type="ECO:0000259" key="2">
    <source>
        <dbReference type="PROSITE" id="PS51677"/>
    </source>
</evidence>
<feature type="domain" description="NodB homology" evidence="2">
    <location>
        <begin position="34"/>
        <end position="262"/>
    </location>
</feature>
<dbReference type="PROSITE" id="PS51677">
    <property type="entry name" value="NODB"/>
    <property type="match status" value="1"/>
</dbReference>